<dbReference type="EMBL" id="CAJHOE010000004">
    <property type="protein sequence ID" value="CAD7288859.1"/>
    <property type="molecule type" value="Genomic_DNA"/>
</dbReference>
<accession>A0ABN7K8K7</accession>
<evidence type="ECO:0000313" key="2">
    <source>
        <dbReference type="Proteomes" id="UP000789359"/>
    </source>
</evidence>
<sequence length="140" mass="15893">MLRLDERILKFLYSRQLLSLCVLDDMAKPYAFSAFYAFSENEISLVFASSDGSAHTQFMSKNNIASGTIALDTKIVAKIEGVQFCGEILRASDTESKIYFKKFAYAKIMDPTLYALKIEWLKYTNNTLGFGKKISWNRGV</sequence>
<comment type="caution">
    <text evidence="1">The sequence shown here is derived from an EMBL/GenBank/DDBJ whole genome shotgun (WGS) entry which is preliminary data.</text>
</comment>
<keyword evidence="2" id="KW-1185">Reference proteome</keyword>
<organism evidence="1 2">
    <name type="scientific">Campylobacter suis</name>
    <dbReference type="NCBI Taxonomy" id="2790657"/>
    <lineage>
        <taxon>Bacteria</taxon>
        <taxon>Pseudomonadati</taxon>
        <taxon>Campylobacterota</taxon>
        <taxon>Epsilonproteobacteria</taxon>
        <taxon>Campylobacterales</taxon>
        <taxon>Campylobacteraceae</taxon>
        <taxon>Campylobacter</taxon>
    </lineage>
</organism>
<protein>
    <recommendedName>
        <fullName evidence="3">Pyridoxamine 5'-phosphate oxidase putative domain-containing protein</fullName>
    </recommendedName>
</protein>
<dbReference type="SUPFAM" id="SSF50475">
    <property type="entry name" value="FMN-binding split barrel"/>
    <property type="match status" value="1"/>
</dbReference>
<dbReference type="Proteomes" id="UP000789359">
    <property type="component" value="Unassembled WGS sequence"/>
</dbReference>
<proteinExistence type="predicted"/>
<dbReference type="InterPro" id="IPR012349">
    <property type="entry name" value="Split_barrel_FMN-bd"/>
</dbReference>
<reference evidence="1 2" key="1">
    <citation type="submission" date="2020-11" db="EMBL/GenBank/DDBJ databases">
        <authorList>
            <person name="Peeters C."/>
        </authorList>
    </citation>
    <scope>NUCLEOTIDE SEQUENCE [LARGE SCALE GENOMIC DNA]</scope>
    <source>
        <strain evidence="1 2">LMG 8286</strain>
    </source>
</reference>
<dbReference type="RefSeq" id="WP_230057302.1">
    <property type="nucleotide sequence ID" value="NZ_CAJHOE010000004.1"/>
</dbReference>
<dbReference type="Gene3D" id="2.30.110.10">
    <property type="entry name" value="Electron Transport, Fmn-binding Protein, Chain A"/>
    <property type="match status" value="1"/>
</dbReference>
<evidence type="ECO:0008006" key="3">
    <source>
        <dbReference type="Google" id="ProtNLM"/>
    </source>
</evidence>
<name>A0ABN7K8K7_9BACT</name>
<evidence type="ECO:0000313" key="1">
    <source>
        <dbReference type="EMBL" id="CAD7288859.1"/>
    </source>
</evidence>
<gene>
    <name evidence="1" type="ORF">LMG8286_01560</name>
</gene>